<dbReference type="OrthoDB" id="419694at2759"/>
<evidence type="ECO:0000256" key="2">
    <source>
        <dbReference type="ARBA" id="ARBA00009836"/>
    </source>
</evidence>
<keyword evidence="4" id="KW-0808">Transferase</keyword>
<gene>
    <name evidence="8" type="ORF">WR25_17959</name>
</gene>
<protein>
    <recommendedName>
        <fullName evidence="3">2'-phosphotransferase</fullName>
        <ecNumber evidence="3">2.7.1.160</ecNumber>
    </recommendedName>
</protein>
<comment type="function">
    <text evidence="6">Removes the 2'-phosphate from RNA via an intermediate in which the phosphate is ADP-ribosylated by NAD followed by a presumed transesterification to release the RNA and generate ADP-ribose 1''-2''-cyclic phosphate (APPR&gt;P). May function as an ADP-ribosylase.</text>
</comment>
<dbReference type="HAMAP" id="MF_00299">
    <property type="entry name" value="KptA"/>
    <property type="match status" value="1"/>
</dbReference>
<dbReference type="PANTHER" id="PTHR12684:SF2">
    <property type="entry name" value="TRNA 2'-PHOSPHOTRANSFERASE 1"/>
    <property type="match status" value="1"/>
</dbReference>
<dbReference type="Gene3D" id="1.10.10.970">
    <property type="entry name" value="RNA 2'-phosphotransferase, Tpt1/KptA family, N-terminal domain"/>
    <property type="match status" value="1"/>
</dbReference>
<dbReference type="PANTHER" id="PTHR12684">
    <property type="entry name" value="PUTATIVE PHOSPHOTRANSFERASE"/>
    <property type="match status" value="1"/>
</dbReference>
<dbReference type="InterPro" id="IPR002745">
    <property type="entry name" value="Ptrans_KptA/Tpt1"/>
</dbReference>
<evidence type="ECO:0000256" key="4">
    <source>
        <dbReference type="ARBA" id="ARBA00022679"/>
    </source>
</evidence>
<dbReference type="GO" id="GO:0008033">
    <property type="term" value="P:tRNA processing"/>
    <property type="evidence" value="ECO:0007669"/>
    <property type="project" value="TreeGrafter"/>
</dbReference>
<comment type="function">
    <text evidence="1">Catalyzes the last step of tRNA splicing, the transfer of the splice junction 2'-phosphate from ligated tRNA to NAD to produce ADP-ribose 1''-2'' cyclic phosphate.</text>
</comment>
<dbReference type="Proteomes" id="UP000218231">
    <property type="component" value="Unassembled WGS sequence"/>
</dbReference>
<comment type="catalytic activity">
    <reaction evidence="7">
        <text>2'-phospho-[ligated tRNA] + NAD(+) = mature tRNA + ADP-alpha-D-ribose 1'',2''-cyclic phosphate + nicotinamide</text>
        <dbReference type="Rhea" id="RHEA:23324"/>
        <dbReference type="Rhea" id="RHEA-COMP:11106"/>
        <dbReference type="Rhea" id="RHEA-COMP:11107"/>
        <dbReference type="ChEBI" id="CHEBI:17154"/>
        <dbReference type="ChEBI" id="CHEBI:57540"/>
        <dbReference type="ChEBI" id="CHEBI:76596"/>
        <dbReference type="ChEBI" id="CHEBI:82883"/>
        <dbReference type="ChEBI" id="CHEBI:85027"/>
        <dbReference type="EC" id="2.7.1.160"/>
    </reaction>
</comment>
<evidence type="ECO:0000256" key="1">
    <source>
        <dbReference type="ARBA" id="ARBA00003343"/>
    </source>
</evidence>
<evidence type="ECO:0000256" key="5">
    <source>
        <dbReference type="ARBA" id="ARBA00023027"/>
    </source>
</evidence>
<evidence type="ECO:0000256" key="7">
    <source>
        <dbReference type="ARBA" id="ARBA00047949"/>
    </source>
</evidence>
<accession>A0A2A2K9F2</accession>
<organism evidence="8 9">
    <name type="scientific">Diploscapter pachys</name>
    <dbReference type="NCBI Taxonomy" id="2018661"/>
    <lineage>
        <taxon>Eukaryota</taxon>
        <taxon>Metazoa</taxon>
        <taxon>Ecdysozoa</taxon>
        <taxon>Nematoda</taxon>
        <taxon>Chromadorea</taxon>
        <taxon>Rhabditida</taxon>
        <taxon>Rhabditina</taxon>
        <taxon>Rhabditomorpha</taxon>
        <taxon>Rhabditoidea</taxon>
        <taxon>Rhabditidae</taxon>
        <taxon>Diploscapter</taxon>
    </lineage>
</organism>
<dbReference type="GO" id="GO:0003950">
    <property type="term" value="F:NAD+ poly-ADP-ribosyltransferase activity"/>
    <property type="evidence" value="ECO:0007669"/>
    <property type="project" value="InterPro"/>
</dbReference>
<reference evidence="8 9" key="1">
    <citation type="journal article" date="2017" name="Curr. Biol.">
        <title>Genome architecture and evolution of a unichromosomal asexual nematode.</title>
        <authorList>
            <person name="Fradin H."/>
            <person name="Zegar C."/>
            <person name="Gutwein M."/>
            <person name="Lucas J."/>
            <person name="Kovtun M."/>
            <person name="Corcoran D."/>
            <person name="Baugh L.R."/>
            <person name="Kiontke K."/>
            <person name="Gunsalus K."/>
            <person name="Fitch D.H."/>
            <person name="Piano F."/>
        </authorList>
    </citation>
    <scope>NUCLEOTIDE SEQUENCE [LARGE SCALE GENOMIC DNA]</scope>
    <source>
        <strain evidence="8">PF1309</strain>
    </source>
</reference>
<comment type="similarity">
    <text evidence="2">Belongs to the KptA/TPT1 family.</text>
</comment>
<dbReference type="InterPro" id="IPR042081">
    <property type="entry name" value="RNA_2'-PTrans_C"/>
</dbReference>
<keyword evidence="5" id="KW-0520">NAD</keyword>
<sequence>MTGLPVGEPRRPVFGLDAEGRDKLKTLLDALLNQKQRDTLSKFLSYVLRHAPESIELSLDRDGWADVDALIHGAGRQGHAFDLHALREVVETNDKRRFTLSDDGRRIRAAQGHSSSQVEVRHVAKAPPALLYHGTASRFLASIEAQGLIPGSRHHVHLSEDPQTALAVGKRYGQPVLLTVDTQAMCAAGAVFYQADNGVWLVDQVPPVYLSRQAEE</sequence>
<dbReference type="STRING" id="2018661.A0A2A2K9F2"/>
<proteinExistence type="inferred from homology"/>
<dbReference type="AlphaFoldDB" id="A0A2A2K9F2"/>
<dbReference type="Pfam" id="PF01885">
    <property type="entry name" value="PTS_2-RNA"/>
    <property type="match status" value="1"/>
</dbReference>
<evidence type="ECO:0000256" key="6">
    <source>
        <dbReference type="ARBA" id="ARBA00025212"/>
    </source>
</evidence>
<dbReference type="EMBL" id="LIAE01009242">
    <property type="protein sequence ID" value="PAV70584.1"/>
    <property type="molecule type" value="Genomic_DNA"/>
</dbReference>
<dbReference type="InterPro" id="IPR022928">
    <property type="entry name" value="RNA_2'-PTrans_KptA"/>
</dbReference>
<name>A0A2A2K9F2_9BILA</name>
<evidence type="ECO:0000313" key="8">
    <source>
        <dbReference type="EMBL" id="PAV70584.1"/>
    </source>
</evidence>
<dbReference type="SUPFAM" id="SSF56399">
    <property type="entry name" value="ADP-ribosylation"/>
    <property type="match status" value="1"/>
</dbReference>
<evidence type="ECO:0000313" key="9">
    <source>
        <dbReference type="Proteomes" id="UP000218231"/>
    </source>
</evidence>
<dbReference type="EC" id="2.7.1.160" evidence="3"/>
<comment type="caution">
    <text evidence="8">The sequence shown here is derived from an EMBL/GenBank/DDBJ whole genome shotgun (WGS) entry which is preliminary data.</text>
</comment>
<dbReference type="GO" id="GO:0000215">
    <property type="term" value="F:tRNA 2'-phosphotransferase activity"/>
    <property type="evidence" value="ECO:0007669"/>
    <property type="project" value="UniProtKB-EC"/>
</dbReference>
<evidence type="ECO:0000256" key="3">
    <source>
        <dbReference type="ARBA" id="ARBA00012007"/>
    </source>
</evidence>
<dbReference type="NCBIfam" id="NF002014">
    <property type="entry name" value="PRK00819.1-4"/>
    <property type="match status" value="1"/>
</dbReference>
<dbReference type="Gene3D" id="3.20.170.30">
    <property type="match status" value="1"/>
</dbReference>
<dbReference type="InterPro" id="IPR042080">
    <property type="entry name" value="RNA_2'-PTrans_N"/>
</dbReference>
<keyword evidence="9" id="KW-1185">Reference proteome</keyword>